<feature type="domain" description="Transposase IS116/IS110/IS902 C-terminal" evidence="1">
    <location>
        <begin position="1"/>
        <end position="49"/>
    </location>
</feature>
<dbReference type="GO" id="GO:0006313">
    <property type="term" value="P:DNA transposition"/>
    <property type="evidence" value="ECO:0007669"/>
    <property type="project" value="InterPro"/>
</dbReference>
<dbReference type="EMBL" id="UINC01171366">
    <property type="protein sequence ID" value="SVD75897.1"/>
    <property type="molecule type" value="Genomic_DNA"/>
</dbReference>
<reference evidence="2" key="1">
    <citation type="submission" date="2018-05" db="EMBL/GenBank/DDBJ databases">
        <authorList>
            <person name="Lanie J.A."/>
            <person name="Ng W.-L."/>
            <person name="Kazmierczak K.M."/>
            <person name="Andrzejewski T.M."/>
            <person name="Davidsen T.M."/>
            <person name="Wayne K.J."/>
            <person name="Tettelin H."/>
            <person name="Glass J.I."/>
            <person name="Rusch D."/>
            <person name="Podicherti R."/>
            <person name="Tsui H.-C.T."/>
            <person name="Winkler M.E."/>
        </authorList>
    </citation>
    <scope>NUCLEOTIDE SEQUENCE</scope>
</reference>
<dbReference type="Pfam" id="PF02371">
    <property type="entry name" value="Transposase_20"/>
    <property type="match status" value="1"/>
</dbReference>
<dbReference type="PANTHER" id="PTHR33055:SF3">
    <property type="entry name" value="PUTATIVE TRANSPOSASE FOR IS117-RELATED"/>
    <property type="match status" value="1"/>
</dbReference>
<evidence type="ECO:0000259" key="1">
    <source>
        <dbReference type="Pfam" id="PF02371"/>
    </source>
</evidence>
<dbReference type="PANTHER" id="PTHR33055">
    <property type="entry name" value="TRANSPOSASE FOR INSERTION SEQUENCE ELEMENT IS1111A"/>
    <property type="match status" value="1"/>
</dbReference>
<accession>A0A382XXP8</accession>
<sequence>MASYIGIAPSTCDSGGGYRSQGISKAGNRLARVAVVGAAWLWLRHQPDSALSQWFDDRTQGQKGRIRRIMIVALARKLTIALWRYLETGLIPEGTVIK</sequence>
<dbReference type="AlphaFoldDB" id="A0A382XXP8"/>
<protein>
    <recommendedName>
        <fullName evidence="1">Transposase IS116/IS110/IS902 C-terminal domain-containing protein</fullName>
    </recommendedName>
</protein>
<gene>
    <name evidence="2" type="ORF">METZ01_LOCUS428751</name>
</gene>
<dbReference type="InterPro" id="IPR047650">
    <property type="entry name" value="Transpos_IS110"/>
</dbReference>
<proteinExistence type="predicted"/>
<name>A0A382XXP8_9ZZZZ</name>
<dbReference type="GO" id="GO:0004803">
    <property type="term" value="F:transposase activity"/>
    <property type="evidence" value="ECO:0007669"/>
    <property type="project" value="InterPro"/>
</dbReference>
<organism evidence="2">
    <name type="scientific">marine metagenome</name>
    <dbReference type="NCBI Taxonomy" id="408172"/>
    <lineage>
        <taxon>unclassified sequences</taxon>
        <taxon>metagenomes</taxon>
        <taxon>ecological metagenomes</taxon>
    </lineage>
</organism>
<evidence type="ECO:0000313" key="2">
    <source>
        <dbReference type="EMBL" id="SVD75897.1"/>
    </source>
</evidence>
<dbReference type="GO" id="GO:0003677">
    <property type="term" value="F:DNA binding"/>
    <property type="evidence" value="ECO:0007669"/>
    <property type="project" value="InterPro"/>
</dbReference>
<dbReference type="InterPro" id="IPR003346">
    <property type="entry name" value="Transposase_20"/>
</dbReference>